<keyword evidence="11" id="KW-1185">Reference proteome</keyword>
<evidence type="ECO:0000256" key="1">
    <source>
        <dbReference type="ARBA" id="ARBA00001936"/>
    </source>
</evidence>
<comment type="cofactor">
    <cofactor evidence="1">
        <name>Mn(2+)</name>
        <dbReference type="ChEBI" id="CHEBI:29035"/>
    </cofactor>
</comment>
<dbReference type="InterPro" id="IPR054708">
    <property type="entry name" value="MTPAP-like_central"/>
</dbReference>
<gene>
    <name evidence="10" type="ORF">RND81_12G233500</name>
</gene>
<evidence type="ECO:0000256" key="4">
    <source>
        <dbReference type="ARBA" id="ARBA00022679"/>
    </source>
</evidence>
<dbReference type="InterPro" id="IPR002058">
    <property type="entry name" value="PAP_assoc"/>
</dbReference>
<dbReference type="GO" id="GO:0043634">
    <property type="term" value="P:polyadenylation-dependent ncRNA catabolic process"/>
    <property type="evidence" value="ECO:0007669"/>
    <property type="project" value="TreeGrafter"/>
</dbReference>
<dbReference type="GO" id="GO:0046872">
    <property type="term" value="F:metal ion binding"/>
    <property type="evidence" value="ECO:0007669"/>
    <property type="project" value="UniProtKB-KW"/>
</dbReference>
<feature type="compositionally biased region" description="Basic and acidic residues" evidence="7">
    <location>
        <begin position="510"/>
        <end position="523"/>
    </location>
</feature>
<name>A0AAW1HED4_SAPOF</name>
<dbReference type="GO" id="GO:0031123">
    <property type="term" value="P:RNA 3'-end processing"/>
    <property type="evidence" value="ECO:0007669"/>
    <property type="project" value="TreeGrafter"/>
</dbReference>
<proteinExistence type="inferred from homology"/>
<evidence type="ECO:0000256" key="3">
    <source>
        <dbReference type="ARBA" id="ARBA00012388"/>
    </source>
</evidence>
<evidence type="ECO:0000313" key="11">
    <source>
        <dbReference type="Proteomes" id="UP001443914"/>
    </source>
</evidence>
<evidence type="ECO:0000259" key="8">
    <source>
        <dbReference type="Pfam" id="PF03828"/>
    </source>
</evidence>
<dbReference type="CDD" id="cd05402">
    <property type="entry name" value="NT_PAP_TUTase"/>
    <property type="match status" value="1"/>
</dbReference>
<feature type="domain" description="PAP-associated" evidence="8">
    <location>
        <begin position="313"/>
        <end position="371"/>
    </location>
</feature>
<dbReference type="FunFam" id="1.10.1410.10:FF:000009">
    <property type="entry name" value="Poly(A) RNA polymerase cid14"/>
    <property type="match status" value="1"/>
</dbReference>
<evidence type="ECO:0000313" key="10">
    <source>
        <dbReference type="EMBL" id="KAK9674453.1"/>
    </source>
</evidence>
<dbReference type="InterPro" id="IPR045862">
    <property type="entry name" value="Trf4-like"/>
</dbReference>
<dbReference type="GO" id="GO:0003729">
    <property type="term" value="F:mRNA binding"/>
    <property type="evidence" value="ECO:0007669"/>
    <property type="project" value="TreeGrafter"/>
</dbReference>
<dbReference type="EMBL" id="JBDFQZ010000012">
    <property type="protein sequence ID" value="KAK9674453.1"/>
    <property type="molecule type" value="Genomic_DNA"/>
</dbReference>
<evidence type="ECO:0000256" key="2">
    <source>
        <dbReference type="ARBA" id="ARBA00008593"/>
    </source>
</evidence>
<organism evidence="10 11">
    <name type="scientific">Saponaria officinalis</name>
    <name type="common">Common soapwort</name>
    <name type="synonym">Lychnis saponaria</name>
    <dbReference type="NCBI Taxonomy" id="3572"/>
    <lineage>
        <taxon>Eukaryota</taxon>
        <taxon>Viridiplantae</taxon>
        <taxon>Streptophyta</taxon>
        <taxon>Embryophyta</taxon>
        <taxon>Tracheophyta</taxon>
        <taxon>Spermatophyta</taxon>
        <taxon>Magnoliopsida</taxon>
        <taxon>eudicotyledons</taxon>
        <taxon>Gunneridae</taxon>
        <taxon>Pentapetalae</taxon>
        <taxon>Caryophyllales</taxon>
        <taxon>Caryophyllaceae</taxon>
        <taxon>Caryophylleae</taxon>
        <taxon>Saponaria</taxon>
    </lineage>
</organism>
<dbReference type="FunFam" id="3.30.460.10:FF:000006">
    <property type="entry name" value="non-canonical poly(A) RNA polymerase PAPD5"/>
    <property type="match status" value="1"/>
</dbReference>
<dbReference type="AlphaFoldDB" id="A0AAW1HED4"/>
<dbReference type="GO" id="GO:0005730">
    <property type="term" value="C:nucleolus"/>
    <property type="evidence" value="ECO:0007669"/>
    <property type="project" value="TreeGrafter"/>
</dbReference>
<evidence type="ECO:0000256" key="6">
    <source>
        <dbReference type="ARBA" id="ARBA00022842"/>
    </source>
</evidence>
<evidence type="ECO:0000256" key="7">
    <source>
        <dbReference type="SAM" id="MobiDB-lite"/>
    </source>
</evidence>
<dbReference type="SUPFAM" id="SSF81631">
    <property type="entry name" value="PAP/OAS1 substrate-binding domain"/>
    <property type="match status" value="1"/>
</dbReference>
<comment type="caution">
    <text evidence="10">The sequence shown here is derived from an EMBL/GenBank/DDBJ whole genome shotgun (WGS) entry which is preliminary data.</text>
</comment>
<dbReference type="InterPro" id="IPR043519">
    <property type="entry name" value="NT_sf"/>
</dbReference>
<dbReference type="Pfam" id="PF22600">
    <property type="entry name" value="MTPAP-like_central"/>
    <property type="match status" value="1"/>
</dbReference>
<keyword evidence="6" id="KW-0460">Magnesium</keyword>
<evidence type="ECO:0000256" key="5">
    <source>
        <dbReference type="ARBA" id="ARBA00022723"/>
    </source>
</evidence>
<feature type="domain" description="Poly(A) RNA polymerase mitochondrial-like central palm" evidence="9">
    <location>
        <begin position="125"/>
        <end position="248"/>
    </location>
</feature>
<dbReference type="Pfam" id="PF03828">
    <property type="entry name" value="PAP_assoc"/>
    <property type="match status" value="1"/>
</dbReference>
<accession>A0AAW1HED4</accession>
<sequence length="531" mass="58765">MEVTNYSYETLSPLIPSPSSSAAENTTTTTTTAAVVGEEAFDDYVVFSNHISLNSPETTAIDDAAVNFFSLAVDNSNNTSDELSRAKSVAAEREKNKEVEPEVGRTLEQGWFRSDCRFKSPMLQLHKEILDFCDFLSPTPEEGRSRDAAIQRVSDVIKYIWPSCRVEVFGSYRTGLYLPSSDIDVVILESNIRSPQIGLQALSRALSQKGIAKKIQVIGKARVPIIKFVEKVTDVAFDLSFDVDNGPKAAEYIKDVVSSLPPLRPLCLILKVFLQQRELNEVYSGGIGSYALLAMLIAMLKSVNDGQRYPEHNLGVLLVKFFEFYAHKLNTWDVGVSCNGRGTFFLKSKKGFQQNGRPFLICIQDPQAPENDIGKSSYNYFQIRSAFMMAYASLTNTKAIMNLGPDRSILGTIIRPDAVLLERKGGSTGNLTFNSLLPGAGEIVDSEYDEKQDLMCNWRLDTNYEEEPLPRGGDGGSVDVNGGSSPGKKRKASRVKTPAKAKENGSSGKAEYHENGSRKDWKKEKKRSKFS</sequence>
<dbReference type="PANTHER" id="PTHR23092:SF15">
    <property type="entry name" value="INACTIVE NON-CANONICAL POLY(A) RNA POLYMERASE PROTEIN TRF4-2-RELATED"/>
    <property type="match status" value="1"/>
</dbReference>
<evidence type="ECO:0000259" key="9">
    <source>
        <dbReference type="Pfam" id="PF22600"/>
    </source>
</evidence>
<dbReference type="GO" id="GO:0031499">
    <property type="term" value="C:TRAMP complex"/>
    <property type="evidence" value="ECO:0007669"/>
    <property type="project" value="TreeGrafter"/>
</dbReference>
<comment type="similarity">
    <text evidence="2">Belongs to the DNA polymerase type-B-like family.</text>
</comment>
<dbReference type="Gene3D" id="3.30.460.10">
    <property type="entry name" value="Beta Polymerase, domain 2"/>
    <property type="match status" value="1"/>
</dbReference>
<feature type="compositionally biased region" description="Basic residues" evidence="7">
    <location>
        <begin position="487"/>
        <end position="499"/>
    </location>
</feature>
<dbReference type="Proteomes" id="UP001443914">
    <property type="component" value="Unassembled WGS sequence"/>
</dbReference>
<dbReference type="GO" id="GO:1990817">
    <property type="term" value="F:poly(A) RNA polymerase activity"/>
    <property type="evidence" value="ECO:0007669"/>
    <property type="project" value="UniProtKB-EC"/>
</dbReference>
<dbReference type="EC" id="2.7.7.19" evidence="3"/>
<dbReference type="PANTHER" id="PTHR23092">
    <property type="entry name" value="POLY(A) RNA POLYMERASE"/>
    <property type="match status" value="1"/>
</dbReference>
<keyword evidence="4" id="KW-0808">Transferase</keyword>
<keyword evidence="5" id="KW-0479">Metal-binding</keyword>
<feature type="region of interest" description="Disordered" evidence="7">
    <location>
        <begin position="466"/>
        <end position="531"/>
    </location>
</feature>
<reference evidence="10" key="1">
    <citation type="submission" date="2024-03" db="EMBL/GenBank/DDBJ databases">
        <title>WGS assembly of Saponaria officinalis var. Norfolk2.</title>
        <authorList>
            <person name="Jenkins J."/>
            <person name="Shu S."/>
            <person name="Grimwood J."/>
            <person name="Barry K."/>
            <person name="Goodstein D."/>
            <person name="Schmutz J."/>
            <person name="Leebens-Mack J."/>
            <person name="Osbourn A."/>
        </authorList>
    </citation>
    <scope>NUCLEOTIDE SEQUENCE [LARGE SCALE GENOMIC DNA]</scope>
    <source>
        <strain evidence="10">JIC</strain>
    </source>
</reference>
<dbReference type="SUPFAM" id="SSF81301">
    <property type="entry name" value="Nucleotidyltransferase"/>
    <property type="match status" value="1"/>
</dbReference>
<protein>
    <recommendedName>
        <fullName evidence="3">polynucleotide adenylyltransferase</fullName>
        <ecNumber evidence="3">2.7.7.19</ecNumber>
    </recommendedName>
</protein>
<dbReference type="Gene3D" id="1.10.1410.10">
    <property type="match status" value="1"/>
</dbReference>